<evidence type="ECO:0000313" key="2">
    <source>
        <dbReference type="Proteomes" id="UP000250369"/>
    </source>
</evidence>
<sequence>MRKRVSELDFGSGDAINYKQRNNKEFFNKIFLTDHKLRAILKPDKYFLIGEKGTGKTAYSTFLANNDYDNNISDNIFISETEYKRFLNLLIKHNLLTSDIIQIWKVILLKLLSDGVRRCLDYSNPFKGVLNYKKLADAIDEYGEITSSVLGVSGAIDLVDNASLSITVFQKYFPIQTPNQIVSKNYMFELLYLKSQFEKCLSAVKVKNSYILFIDGIDIKPEGITQEEYIECIKGLLNASWEINTGFLGNIRGLQNYQIKVVVLLRPDIFDVMGLHNQNNKLRDNSVMLDWRTTYNDYVSSGLYKIAMKMLISQQDFSVEDEEKLFEQYFPYKIWNHKKQAQIDSPFIDFLRHSFYRPRDIVVLFDIMKDYIELNNPDATEFPNDTFRKCLESYSEYLLGEVKDQLKFYYTDDEYQVFLNFFHYLDGNKEFDYDQLCEAYDKYLDFLNVNGIACPQFYQTVDIFLQFIYELNIICYVEVFESRDDELLRWCFRERSYSNLKPKVRLKSTYRIHYGLQKALNVGRKIKTNS</sequence>
<protein>
    <submittedName>
        <fullName evidence="1">FunZ protein</fullName>
    </submittedName>
</protein>
<dbReference type="NCBIfam" id="NF047389">
    <property type="entry name" value="ATPase_Sll1717"/>
    <property type="match status" value="1"/>
</dbReference>
<comment type="caution">
    <text evidence="1">The sequence shown here is derived from an EMBL/GenBank/DDBJ whole genome shotgun (WGS) entry which is preliminary data.</text>
</comment>
<reference evidence="1 2" key="1">
    <citation type="journal article" date="2009" name="Int. J. Syst. Evol. Microbiol.">
        <title>Paenibacillus contaminans sp. nov., isolated from a contaminated laboratory plate.</title>
        <authorList>
            <person name="Chou J.H."/>
            <person name="Lee J.H."/>
            <person name="Lin M.C."/>
            <person name="Chang P.S."/>
            <person name="Arun A.B."/>
            <person name="Young C.C."/>
            <person name="Chen W.M."/>
        </authorList>
    </citation>
    <scope>NUCLEOTIDE SEQUENCE [LARGE SCALE GENOMIC DNA]</scope>
    <source>
        <strain evidence="1 2">CKOBP-6</strain>
    </source>
</reference>
<evidence type="ECO:0000313" key="1">
    <source>
        <dbReference type="EMBL" id="RAV19463.1"/>
    </source>
</evidence>
<dbReference type="EMBL" id="QMFB01000012">
    <property type="protein sequence ID" value="RAV19463.1"/>
    <property type="molecule type" value="Genomic_DNA"/>
</dbReference>
<proteinExistence type="predicted"/>
<dbReference type="Proteomes" id="UP000250369">
    <property type="component" value="Unassembled WGS sequence"/>
</dbReference>
<dbReference type="OrthoDB" id="9179688at2"/>
<dbReference type="RefSeq" id="WP_113032824.1">
    <property type="nucleotide sequence ID" value="NZ_QMFB01000012.1"/>
</dbReference>
<accession>A0A329ML74</accession>
<keyword evidence="2" id="KW-1185">Reference proteome</keyword>
<dbReference type="AlphaFoldDB" id="A0A329ML74"/>
<dbReference type="InterPro" id="IPR059206">
    <property type="entry name" value="Sll1717-like"/>
</dbReference>
<name>A0A329ML74_9BACL</name>
<gene>
    <name evidence="1" type="ORF">DQG23_20955</name>
</gene>
<organism evidence="1 2">
    <name type="scientific">Paenibacillus contaminans</name>
    <dbReference type="NCBI Taxonomy" id="450362"/>
    <lineage>
        <taxon>Bacteria</taxon>
        <taxon>Bacillati</taxon>
        <taxon>Bacillota</taxon>
        <taxon>Bacilli</taxon>
        <taxon>Bacillales</taxon>
        <taxon>Paenibacillaceae</taxon>
        <taxon>Paenibacillus</taxon>
    </lineage>
</organism>